<dbReference type="PANTHER" id="PTHR46159">
    <property type="entry name" value="PROTEIN TESMIN/TSO1-LIKE CXC 2"/>
    <property type="match status" value="1"/>
</dbReference>
<reference evidence="2" key="2">
    <citation type="journal article" date="2015" name="Data Brief">
        <title>Shoot transcriptome of the giant reed, Arundo donax.</title>
        <authorList>
            <person name="Barrero R.A."/>
            <person name="Guerrero F.D."/>
            <person name="Moolhuijzen P."/>
            <person name="Goolsby J.A."/>
            <person name="Tidwell J."/>
            <person name="Bellgard S.E."/>
            <person name="Bellgard M.I."/>
        </authorList>
    </citation>
    <scope>NUCLEOTIDE SEQUENCE</scope>
    <source>
        <tissue evidence="2">Shoot tissue taken approximately 20 cm above the soil surface</tissue>
    </source>
</reference>
<dbReference type="GO" id="GO:0003700">
    <property type="term" value="F:DNA-binding transcription factor activity"/>
    <property type="evidence" value="ECO:0007669"/>
    <property type="project" value="InterPro"/>
</dbReference>
<dbReference type="InterPro" id="IPR044522">
    <property type="entry name" value="TSO1-like"/>
</dbReference>
<evidence type="ECO:0000313" key="2">
    <source>
        <dbReference type="EMBL" id="JAD31422.1"/>
    </source>
</evidence>
<name>A0A0A8Z982_ARUDO</name>
<dbReference type="EMBL" id="GBRH01266473">
    <property type="protein sequence ID" value="JAD31422.1"/>
    <property type="molecule type" value="Transcribed_RNA"/>
</dbReference>
<dbReference type="AlphaFoldDB" id="A0A0A8Z982"/>
<proteinExistence type="predicted"/>
<sequence>MVLGDSTSETLKGDSSPQTSVKVVSPNKKRISPPRIGTGLSPICKSGRKLILKSIPSFPSLGGDVNNEEPKSKSPAP</sequence>
<feature type="compositionally biased region" description="Polar residues" evidence="1">
    <location>
        <begin position="1"/>
        <end position="22"/>
    </location>
</feature>
<protein>
    <submittedName>
        <fullName evidence="2">Uncharacterized protein</fullName>
    </submittedName>
</protein>
<organism evidence="2">
    <name type="scientific">Arundo donax</name>
    <name type="common">Giant reed</name>
    <name type="synonym">Donax arundinaceus</name>
    <dbReference type="NCBI Taxonomy" id="35708"/>
    <lineage>
        <taxon>Eukaryota</taxon>
        <taxon>Viridiplantae</taxon>
        <taxon>Streptophyta</taxon>
        <taxon>Embryophyta</taxon>
        <taxon>Tracheophyta</taxon>
        <taxon>Spermatophyta</taxon>
        <taxon>Magnoliopsida</taxon>
        <taxon>Liliopsida</taxon>
        <taxon>Poales</taxon>
        <taxon>Poaceae</taxon>
        <taxon>PACMAD clade</taxon>
        <taxon>Arundinoideae</taxon>
        <taxon>Arundineae</taxon>
        <taxon>Arundo</taxon>
    </lineage>
</organism>
<feature type="compositionally biased region" description="Basic and acidic residues" evidence="1">
    <location>
        <begin position="68"/>
        <end position="77"/>
    </location>
</feature>
<dbReference type="PANTHER" id="PTHR46159:SF19">
    <property type="entry name" value="OS12G0605500 PROTEIN"/>
    <property type="match status" value="1"/>
</dbReference>
<evidence type="ECO:0000256" key="1">
    <source>
        <dbReference type="SAM" id="MobiDB-lite"/>
    </source>
</evidence>
<reference evidence="2" key="1">
    <citation type="submission" date="2014-09" db="EMBL/GenBank/DDBJ databases">
        <authorList>
            <person name="Magalhaes I.L.F."/>
            <person name="Oliveira U."/>
            <person name="Santos F.R."/>
            <person name="Vidigal T.H.D.A."/>
            <person name="Brescovit A.D."/>
            <person name="Santos A.J."/>
        </authorList>
    </citation>
    <scope>NUCLEOTIDE SEQUENCE</scope>
    <source>
        <tissue evidence="2">Shoot tissue taken approximately 20 cm above the soil surface</tissue>
    </source>
</reference>
<accession>A0A0A8Z982</accession>
<feature type="region of interest" description="Disordered" evidence="1">
    <location>
        <begin position="55"/>
        <end position="77"/>
    </location>
</feature>
<feature type="region of interest" description="Disordered" evidence="1">
    <location>
        <begin position="1"/>
        <end position="42"/>
    </location>
</feature>